<dbReference type="SUPFAM" id="SSF46785">
    <property type="entry name" value="Winged helix' DNA-binding domain"/>
    <property type="match status" value="1"/>
</dbReference>
<dbReference type="OrthoDB" id="7506954at2"/>
<keyword evidence="3" id="KW-0238">DNA-binding</keyword>
<dbReference type="PANTHER" id="PTHR30126">
    <property type="entry name" value="HTH-TYPE TRANSCRIPTIONAL REGULATOR"/>
    <property type="match status" value="1"/>
</dbReference>
<dbReference type="EMBL" id="FWXB01000004">
    <property type="protein sequence ID" value="SMC11654.1"/>
    <property type="molecule type" value="Genomic_DNA"/>
</dbReference>
<sequence>MLPPSLTKADLHLLHVFMTVVETRGFSTAQIELNVSASTISRQITNLETRFGMKLCQRGRSGFRLTENGEVVYRATQRLFASVQEFGETIDGSRGRLVGNLALAIVDNWVFNDASPFANALRRFTDMAPDVTVELFSLAPDDIELAVQDARVSLGIGVFHKHKPGLIYEPVGFEKMDLYCARGHPLFDEDDPSKIREILQHSQYAKRAYLREREVAPISRDLKTGAFAHQIEGIAHLILTGKFIGYLPEHFAKVWVREEKMKSVGAGAFNQPSEIKLVRKRGVDLNLVSNTFKNLVYASVMPESSISGSDRKSGT</sequence>
<reference evidence="6 7" key="1">
    <citation type="submission" date="2017-03" db="EMBL/GenBank/DDBJ databases">
        <authorList>
            <person name="Afonso C.L."/>
            <person name="Miller P.J."/>
            <person name="Scott M.A."/>
            <person name="Spackman E."/>
            <person name="Goraichik I."/>
            <person name="Dimitrov K.M."/>
            <person name="Suarez D.L."/>
            <person name="Swayne D.E."/>
        </authorList>
    </citation>
    <scope>NUCLEOTIDE SEQUENCE [LARGE SCALE GENOMIC DNA]</scope>
    <source>
        <strain evidence="6 7">CECT 7745</strain>
    </source>
</reference>
<dbReference type="CDD" id="cd05466">
    <property type="entry name" value="PBP2_LTTR_substrate"/>
    <property type="match status" value="1"/>
</dbReference>
<name>A0A1X7BQ39_9RHOB</name>
<protein>
    <submittedName>
        <fullName evidence="6">HTH-type transcriptional regulator CynR</fullName>
    </submittedName>
</protein>
<dbReference type="GO" id="GO:0003700">
    <property type="term" value="F:DNA-binding transcription factor activity"/>
    <property type="evidence" value="ECO:0007669"/>
    <property type="project" value="InterPro"/>
</dbReference>
<dbReference type="SUPFAM" id="SSF53850">
    <property type="entry name" value="Periplasmic binding protein-like II"/>
    <property type="match status" value="1"/>
</dbReference>
<evidence type="ECO:0000256" key="1">
    <source>
        <dbReference type="ARBA" id="ARBA00009437"/>
    </source>
</evidence>
<organism evidence="6 7">
    <name type="scientific">Roseovarius aestuarii</name>
    <dbReference type="NCBI Taxonomy" id="475083"/>
    <lineage>
        <taxon>Bacteria</taxon>
        <taxon>Pseudomonadati</taxon>
        <taxon>Pseudomonadota</taxon>
        <taxon>Alphaproteobacteria</taxon>
        <taxon>Rhodobacterales</taxon>
        <taxon>Roseobacteraceae</taxon>
        <taxon>Roseovarius</taxon>
    </lineage>
</organism>
<dbReference type="PANTHER" id="PTHR30126:SF98">
    <property type="entry name" value="HTH-TYPE TRANSCRIPTIONAL ACTIVATOR BAUR"/>
    <property type="match status" value="1"/>
</dbReference>
<dbReference type="FunFam" id="1.10.10.10:FF:000001">
    <property type="entry name" value="LysR family transcriptional regulator"/>
    <property type="match status" value="1"/>
</dbReference>
<dbReference type="RefSeq" id="WP_085799621.1">
    <property type="nucleotide sequence ID" value="NZ_FWXB01000004.1"/>
</dbReference>
<comment type="similarity">
    <text evidence="1">Belongs to the LysR transcriptional regulatory family.</text>
</comment>
<evidence type="ECO:0000256" key="2">
    <source>
        <dbReference type="ARBA" id="ARBA00023015"/>
    </source>
</evidence>
<dbReference type="Gene3D" id="1.10.10.10">
    <property type="entry name" value="Winged helix-like DNA-binding domain superfamily/Winged helix DNA-binding domain"/>
    <property type="match status" value="1"/>
</dbReference>
<keyword evidence="4" id="KW-0804">Transcription</keyword>
<keyword evidence="7" id="KW-1185">Reference proteome</keyword>
<feature type="domain" description="HTH lysR-type" evidence="5">
    <location>
        <begin position="10"/>
        <end position="66"/>
    </location>
</feature>
<dbReference type="PROSITE" id="PS50931">
    <property type="entry name" value="HTH_LYSR"/>
    <property type="match status" value="1"/>
</dbReference>
<proteinExistence type="inferred from homology"/>
<dbReference type="GO" id="GO:0000976">
    <property type="term" value="F:transcription cis-regulatory region binding"/>
    <property type="evidence" value="ECO:0007669"/>
    <property type="project" value="TreeGrafter"/>
</dbReference>
<dbReference type="Pfam" id="PF03466">
    <property type="entry name" value="LysR_substrate"/>
    <property type="match status" value="1"/>
</dbReference>
<dbReference type="InterPro" id="IPR036388">
    <property type="entry name" value="WH-like_DNA-bd_sf"/>
</dbReference>
<evidence type="ECO:0000313" key="6">
    <source>
        <dbReference type="EMBL" id="SMC11654.1"/>
    </source>
</evidence>
<evidence type="ECO:0000256" key="4">
    <source>
        <dbReference type="ARBA" id="ARBA00023163"/>
    </source>
</evidence>
<keyword evidence="2" id="KW-0805">Transcription regulation</keyword>
<gene>
    <name evidence="6" type="primary">cynR_3</name>
    <name evidence="6" type="ORF">ROA7745_01470</name>
</gene>
<dbReference type="InterPro" id="IPR036390">
    <property type="entry name" value="WH_DNA-bd_sf"/>
</dbReference>
<dbReference type="Proteomes" id="UP000193224">
    <property type="component" value="Unassembled WGS sequence"/>
</dbReference>
<dbReference type="Pfam" id="PF00126">
    <property type="entry name" value="HTH_1"/>
    <property type="match status" value="1"/>
</dbReference>
<evidence type="ECO:0000313" key="7">
    <source>
        <dbReference type="Proteomes" id="UP000193224"/>
    </source>
</evidence>
<dbReference type="AlphaFoldDB" id="A0A1X7BQ39"/>
<dbReference type="InterPro" id="IPR005119">
    <property type="entry name" value="LysR_subst-bd"/>
</dbReference>
<accession>A0A1X7BQ39</accession>
<evidence type="ECO:0000259" key="5">
    <source>
        <dbReference type="PROSITE" id="PS50931"/>
    </source>
</evidence>
<evidence type="ECO:0000256" key="3">
    <source>
        <dbReference type="ARBA" id="ARBA00023125"/>
    </source>
</evidence>
<dbReference type="Gene3D" id="3.40.190.10">
    <property type="entry name" value="Periplasmic binding protein-like II"/>
    <property type="match status" value="1"/>
</dbReference>
<dbReference type="InterPro" id="IPR000847">
    <property type="entry name" value="LysR_HTH_N"/>
</dbReference>